<accession>A0A4U6CW10</accession>
<dbReference type="RefSeq" id="WP_137343737.1">
    <property type="nucleotide sequence ID" value="NZ_BSQH01000016.1"/>
</dbReference>
<sequence>MKNHLLIFVICCISTRFVSAQDVIVKHDGEKLNVKVNYVTESTIVFTDPRDSHSDKLGKAEVEKIVYKSGRIEPISDKVEVHGKKDWEKIVVTSNPLSVVGLIKKGEIHIKSTHQIHGISNIESRDIEKMKKQAAEMGAHVIVLNSYDARQESLKSNEQIVAAYGYE</sequence>
<comment type="caution">
    <text evidence="1">The sequence shown here is derived from an EMBL/GenBank/DDBJ whole genome shotgun (WGS) entry which is preliminary data.</text>
</comment>
<gene>
    <name evidence="1" type="ORF">FDK13_30115</name>
</gene>
<evidence type="ECO:0000313" key="2">
    <source>
        <dbReference type="Proteomes" id="UP000304900"/>
    </source>
</evidence>
<reference evidence="1 2" key="1">
    <citation type="submission" date="2019-05" db="EMBL/GenBank/DDBJ databases">
        <title>Dyadobacter AR-3-8 sp. nov., isolated from arctic soil.</title>
        <authorList>
            <person name="Chaudhary D.K."/>
        </authorList>
    </citation>
    <scope>NUCLEOTIDE SEQUENCE [LARGE SCALE GENOMIC DNA]</scope>
    <source>
        <strain evidence="1 2">AR-3-8</strain>
    </source>
</reference>
<evidence type="ECO:0000313" key="1">
    <source>
        <dbReference type="EMBL" id="TKT87308.1"/>
    </source>
</evidence>
<dbReference type="AlphaFoldDB" id="A0A4U6CW10"/>
<protein>
    <submittedName>
        <fullName evidence="1">Uncharacterized protein</fullName>
    </submittedName>
</protein>
<keyword evidence="2" id="KW-1185">Reference proteome</keyword>
<dbReference type="OrthoDB" id="958951at2"/>
<name>A0A4U6CW10_9BACT</name>
<organism evidence="1 2">
    <name type="scientific">Dyadobacter frigoris</name>
    <dbReference type="NCBI Taxonomy" id="2576211"/>
    <lineage>
        <taxon>Bacteria</taxon>
        <taxon>Pseudomonadati</taxon>
        <taxon>Bacteroidota</taxon>
        <taxon>Cytophagia</taxon>
        <taxon>Cytophagales</taxon>
        <taxon>Spirosomataceae</taxon>
        <taxon>Dyadobacter</taxon>
    </lineage>
</organism>
<dbReference type="EMBL" id="SZVO01000020">
    <property type="protein sequence ID" value="TKT87308.1"/>
    <property type="molecule type" value="Genomic_DNA"/>
</dbReference>
<proteinExistence type="predicted"/>
<dbReference type="Proteomes" id="UP000304900">
    <property type="component" value="Unassembled WGS sequence"/>
</dbReference>